<dbReference type="InParanoid" id="A9UQD1"/>
<dbReference type="AlphaFoldDB" id="A9UQD1"/>
<reference evidence="2 3" key="1">
    <citation type="journal article" date="2008" name="Nature">
        <title>The genome of the choanoflagellate Monosiga brevicollis and the origin of metazoans.</title>
        <authorList>
            <consortium name="JGI Sequencing"/>
            <person name="King N."/>
            <person name="Westbrook M.J."/>
            <person name="Young S.L."/>
            <person name="Kuo A."/>
            <person name="Abedin M."/>
            <person name="Chapman J."/>
            <person name="Fairclough S."/>
            <person name="Hellsten U."/>
            <person name="Isogai Y."/>
            <person name="Letunic I."/>
            <person name="Marr M."/>
            <person name="Pincus D."/>
            <person name="Putnam N."/>
            <person name="Rokas A."/>
            <person name="Wright K.J."/>
            <person name="Zuzow R."/>
            <person name="Dirks W."/>
            <person name="Good M."/>
            <person name="Goodstein D."/>
            <person name="Lemons D."/>
            <person name="Li W."/>
            <person name="Lyons J.B."/>
            <person name="Morris A."/>
            <person name="Nichols S."/>
            <person name="Richter D.J."/>
            <person name="Salamov A."/>
            <person name="Bork P."/>
            <person name="Lim W.A."/>
            <person name="Manning G."/>
            <person name="Miller W.T."/>
            <person name="McGinnis W."/>
            <person name="Shapiro H."/>
            <person name="Tjian R."/>
            <person name="Grigoriev I.V."/>
            <person name="Rokhsar D."/>
        </authorList>
    </citation>
    <scope>NUCLEOTIDE SEQUENCE [LARGE SCALE GENOMIC DNA]</scope>
    <source>
        <strain evidence="3">MX1 / ATCC 50154</strain>
    </source>
</reference>
<protein>
    <recommendedName>
        <fullName evidence="1">PID domain-containing protein</fullName>
    </recommendedName>
</protein>
<keyword evidence="3" id="KW-1185">Reference proteome</keyword>
<proteinExistence type="predicted"/>
<dbReference type="Proteomes" id="UP000001357">
    <property type="component" value="Unassembled WGS sequence"/>
</dbReference>
<dbReference type="EMBL" id="CH991543">
    <property type="protein sequence ID" value="EDQ92577.1"/>
    <property type="molecule type" value="Genomic_DNA"/>
</dbReference>
<dbReference type="SUPFAM" id="SSF50729">
    <property type="entry name" value="PH domain-like"/>
    <property type="match status" value="1"/>
</dbReference>
<evidence type="ECO:0000313" key="2">
    <source>
        <dbReference type="EMBL" id="EDQ92577.1"/>
    </source>
</evidence>
<dbReference type="CDD" id="cd00934">
    <property type="entry name" value="PTB"/>
    <property type="match status" value="1"/>
</dbReference>
<gene>
    <name evidence="2" type="ORF">MONBRDRAFT_30951</name>
</gene>
<dbReference type="Gene3D" id="2.30.29.30">
    <property type="entry name" value="Pleckstrin-homology domain (PH domain)/Phosphotyrosine-binding domain (PTB)"/>
    <property type="match status" value="1"/>
</dbReference>
<accession>A9UQD1</accession>
<evidence type="ECO:0000259" key="1">
    <source>
        <dbReference type="PROSITE" id="PS01179"/>
    </source>
</evidence>
<dbReference type="OMA" id="VYVVAKH"/>
<dbReference type="Pfam" id="PF00640">
    <property type="entry name" value="PID"/>
    <property type="match status" value="1"/>
</dbReference>
<dbReference type="PROSITE" id="PS01179">
    <property type="entry name" value="PID"/>
    <property type="match status" value="1"/>
</dbReference>
<dbReference type="GeneID" id="5887634"/>
<evidence type="ECO:0000313" key="3">
    <source>
        <dbReference type="Proteomes" id="UP000001357"/>
    </source>
</evidence>
<name>A9UQD1_MONBE</name>
<dbReference type="InterPro" id="IPR011993">
    <property type="entry name" value="PH-like_dom_sf"/>
</dbReference>
<dbReference type="InterPro" id="IPR006020">
    <property type="entry name" value="PTB/PI_dom"/>
</dbReference>
<dbReference type="RefSeq" id="XP_001742339.1">
    <property type="nucleotide sequence ID" value="XM_001742287.1"/>
</dbReference>
<sequence>MTEYQLTYKGFIYVKQGKGDDSGAVTLDEVRRCAALLNKPKKARDIHPLFARGFATPLKLKLIPDGLRVYVFNEETKQDLVVMDHPLHRIVFVVADDKDVYVVAKHELRGKGTMYKCHGFRCSSDKEAKQTSNAVTRACNECLAKLRATREFVRKNSDKALPIRRRSHARAVANPAGASSSGNITASEFKRYRPTKRRQDDSDADLLKRYIAMARKSVIVDTSEEYVELNSDDEAAVEQTFQHSDVLDDDQVVQMREELKLAVSAISPLDVDEALSDSAAGNGSASSNGDELDFANFEWDGTFDDDFARMTLFVHHGYSADVPPVAEITLDSAIFDLSNSTAV</sequence>
<feature type="domain" description="PID" evidence="1">
    <location>
        <begin position="81"/>
        <end position="140"/>
    </location>
</feature>
<dbReference type="KEGG" id="mbr:MONBRDRAFT_30951"/>
<organism evidence="2 3">
    <name type="scientific">Monosiga brevicollis</name>
    <name type="common">Choanoflagellate</name>
    <dbReference type="NCBI Taxonomy" id="81824"/>
    <lineage>
        <taxon>Eukaryota</taxon>
        <taxon>Choanoflagellata</taxon>
        <taxon>Craspedida</taxon>
        <taxon>Salpingoecidae</taxon>
        <taxon>Monosiga</taxon>
    </lineage>
</organism>